<evidence type="ECO:0008006" key="3">
    <source>
        <dbReference type="Google" id="ProtNLM"/>
    </source>
</evidence>
<evidence type="ECO:0000256" key="1">
    <source>
        <dbReference type="SAM" id="MobiDB-lite"/>
    </source>
</evidence>
<evidence type="ECO:0000313" key="2">
    <source>
        <dbReference type="EMBL" id="CAD8836155.1"/>
    </source>
</evidence>
<dbReference type="EMBL" id="HBFQ01015115">
    <property type="protein sequence ID" value="CAD8836155.1"/>
    <property type="molecule type" value="Transcribed_RNA"/>
</dbReference>
<organism evidence="2">
    <name type="scientific">Noctiluca scintillans</name>
    <name type="common">Sea sparkle</name>
    <name type="synonym">Red tide dinoflagellate</name>
    <dbReference type="NCBI Taxonomy" id="2966"/>
    <lineage>
        <taxon>Eukaryota</taxon>
        <taxon>Sar</taxon>
        <taxon>Alveolata</taxon>
        <taxon>Dinophyceae</taxon>
        <taxon>Noctilucales</taxon>
        <taxon>Noctilucaceae</taxon>
        <taxon>Noctiluca</taxon>
    </lineage>
</organism>
<accession>A0A7S1F067</accession>
<sequence>MVGNWSEERALRDATGEGRTLPQRHLPRSCLLKDFTRAATASTRRTDDTFERCYGPNRSTTYVPMSKTIGAGEEDLTGESRIALQLQADGRVERVGMRRVLDEAAMQEVAEEHVYREEEVQNAQAQQRAFATTTGSHFQKPDYRKTEHPAFLRKSHRNELMTGRPVDRSRTLLNAGLDVQTNVHYSVAEPITHMRMSLADPRARNDLKVSPSSGIHAFGKNAEFSKPIGEFLRGLHKDEELDVMDQTLRSTEPVRSLSGTKPHAKAFISMPALTTVKETIQRSIRQTWGGHGFVTLRHRLCDRADDEGFISREDAISVLRVDLGLSSAAVPDAVLEVYLEQHLTMKKDELRVNSLMSSLRPTLPQRTKRLILQAFRALVQDSGTVRAGDLFGWITDAELQRVMVDALGGEDEASVYDLPLNEQVFTELFSDLAVLMDIDQLLD</sequence>
<reference evidence="2" key="1">
    <citation type="submission" date="2021-01" db="EMBL/GenBank/DDBJ databases">
        <authorList>
            <person name="Corre E."/>
            <person name="Pelletier E."/>
            <person name="Niang G."/>
            <person name="Scheremetjew M."/>
            <person name="Finn R."/>
            <person name="Kale V."/>
            <person name="Holt S."/>
            <person name="Cochrane G."/>
            <person name="Meng A."/>
            <person name="Brown T."/>
            <person name="Cohen L."/>
        </authorList>
    </citation>
    <scope>NUCLEOTIDE SEQUENCE</scope>
</reference>
<proteinExistence type="predicted"/>
<protein>
    <recommendedName>
        <fullName evidence="3">EF-hand domain-containing protein</fullName>
    </recommendedName>
</protein>
<feature type="region of interest" description="Disordered" evidence="1">
    <location>
        <begin position="1"/>
        <end position="22"/>
    </location>
</feature>
<dbReference type="AlphaFoldDB" id="A0A7S1F067"/>
<name>A0A7S1F067_NOCSC</name>
<feature type="compositionally biased region" description="Basic and acidic residues" evidence="1">
    <location>
        <begin position="1"/>
        <end position="16"/>
    </location>
</feature>
<gene>
    <name evidence="2" type="ORF">NSCI0253_LOCUS10503</name>
</gene>